<dbReference type="Proteomes" id="UP000216998">
    <property type="component" value="Unassembled WGS sequence"/>
</dbReference>
<dbReference type="EMBL" id="NOXU01000020">
    <property type="protein sequence ID" value="OYQ36856.1"/>
    <property type="molecule type" value="Genomic_DNA"/>
</dbReference>
<evidence type="ECO:0000313" key="2">
    <source>
        <dbReference type="EMBL" id="OYQ36856.1"/>
    </source>
</evidence>
<comment type="caution">
    <text evidence="2">The sequence shown here is derived from an EMBL/GenBank/DDBJ whole genome shotgun (WGS) entry which is preliminary data.</text>
</comment>
<name>A0A255Z5X5_9PROT</name>
<evidence type="ECO:0000313" key="3">
    <source>
        <dbReference type="Proteomes" id="UP000216998"/>
    </source>
</evidence>
<evidence type="ECO:0000256" key="1">
    <source>
        <dbReference type="SAM" id="MobiDB-lite"/>
    </source>
</evidence>
<reference evidence="2 3" key="1">
    <citation type="submission" date="2017-07" db="EMBL/GenBank/DDBJ databases">
        <title>Niveispirillum cyanobacteriorum sp. nov., isolated from cyanobacterial aggregates in a eutrophic lake.</title>
        <authorList>
            <person name="Cai H."/>
        </authorList>
    </citation>
    <scope>NUCLEOTIDE SEQUENCE [LARGE SCALE GENOMIC DNA]</scope>
    <source>
        <strain evidence="3">TH1-14</strain>
    </source>
</reference>
<feature type="region of interest" description="Disordered" evidence="1">
    <location>
        <begin position="1"/>
        <end position="29"/>
    </location>
</feature>
<sequence>MPGTRETRVRTPAKPLEPRQMTSPVPTIPDLPKPVPAIAAVVAVDLMFSPGSDYSDLNGYTAIIDPAIVDLGTLLPPVGPNTAYVRVVDGDTGRYLQADAGIAAFNEGFYLSANPDVAAAVAAGEFASGREHYDAYGWREGRDPSALFDVSAYLSANPDVAAAGIDPARHFSLFGLAEGRDAWRVHSVQEGAVFYPDPSGDQGFAWLL</sequence>
<keyword evidence="3" id="KW-1185">Reference proteome</keyword>
<dbReference type="AlphaFoldDB" id="A0A255Z5X5"/>
<protein>
    <submittedName>
        <fullName evidence="2">Uncharacterized protein</fullName>
    </submittedName>
</protein>
<proteinExistence type="predicted"/>
<organism evidence="2 3">
    <name type="scientific">Niveispirillum lacus</name>
    <dbReference type="NCBI Taxonomy" id="1981099"/>
    <lineage>
        <taxon>Bacteria</taxon>
        <taxon>Pseudomonadati</taxon>
        <taxon>Pseudomonadota</taxon>
        <taxon>Alphaproteobacteria</taxon>
        <taxon>Rhodospirillales</taxon>
        <taxon>Azospirillaceae</taxon>
        <taxon>Niveispirillum</taxon>
    </lineage>
</organism>
<gene>
    <name evidence="2" type="ORF">CHU95_03550</name>
</gene>
<accession>A0A255Z5X5</accession>